<comment type="caution">
    <text evidence="1">The sequence shown here is derived from an EMBL/GenBank/DDBJ whole genome shotgun (WGS) entry which is preliminary data.</text>
</comment>
<dbReference type="Proteomes" id="UP001239111">
    <property type="component" value="Chromosome 3"/>
</dbReference>
<keyword evidence="2" id="KW-1185">Reference proteome</keyword>
<organism evidence="1 2">
    <name type="scientific">Eretmocerus hayati</name>
    <dbReference type="NCBI Taxonomy" id="131215"/>
    <lineage>
        <taxon>Eukaryota</taxon>
        <taxon>Metazoa</taxon>
        <taxon>Ecdysozoa</taxon>
        <taxon>Arthropoda</taxon>
        <taxon>Hexapoda</taxon>
        <taxon>Insecta</taxon>
        <taxon>Pterygota</taxon>
        <taxon>Neoptera</taxon>
        <taxon>Endopterygota</taxon>
        <taxon>Hymenoptera</taxon>
        <taxon>Apocrita</taxon>
        <taxon>Proctotrupomorpha</taxon>
        <taxon>Chalcidoidea</taxon>
        <taxon>Aphelinidae</taxon>
        <taxon>Aphelininae</taxon>
        <taxon>Eretmocerus</taxon>
    </lineage>
</organism>
<gene>
    <name evidence="1" type="ORF">QAD02_003013</name>
</gene>
<proteinExistence type="predicted"/>
<protein>
    <submittedName>
        <fullName evidence="1">Uncharacterized protein</fullName>
    </submittedName>
</protein>
<evidence type="ECO:0000313" key="1">
    <source>
        <dbReference type="EMBL" id="KAJ8671754.1"/>
    </source>
</evidence>
<name>A0ACC2NKH3_9HYME</name>
<sequence length="108" mass="11884">MSVVLENPGSASRTFFEGSVDSNDDPSDAFFNTLTARKVDSESKIQDDLAVSENDEEDQKPGTKIEITDLQPMSKSDMLQYADLQTLSEAEMLQPVSATEGDKGTLWF</sequence>
<evidence type="ECO:0000313" key="2">
    <source>
        <dbReference type="Proteomes" id="UP001239111"/>
    </source>
</evidence>
<dbReference type="EMBL" id="CM056743">
    <property type="protein sequence ID" value="KAJ8671754.1"/>
    <property type="molecule type" value="Genomic_DNA"/>
</dbReference>
<accession>A0ACC2NKH3</accession>
<reference evidence="1" key="1">
    <citation type="submission" date="2023-04" db="EMBL/GenBank/DDBJ databases">
        <title>A chromosome-level genome assembly of the parasitoid wasp Eretmocerus hayati.</title>
        <authorList>
            <person name="Zhong Y."/>
            <person name="Liu S."/>
            <person name="Liu Y."/>
        </authorList>
    </citation>
    <scope>NUCLEOTIDE SEQUENCE</scope>
    <source>
        <strain evidence="1">ZJU_SS_LIU_2023</strain>
    </source>
</reference>